<dbReference type="PANTHER" id="PTHR12266">
    <property type="entry name" value="NA+/CA2+ K+ INDEPENDENT EXCHANGER"/>
    <property type="match status" value="1"/>
</dbReference>
<dbReference type="EnsemblProtists" id="PYU1_T005453">
    <property type="protein sequence ID" value="PYU1_T005453"/>
    <property type="gene ID" value="PYU1_G005442"/>
</dbReference>
<evidence type="ECO:0000256" key="3">
    <source>
        <dbReference type="ARBA" id="ARBA00022692"/>
    </source>
</evidence>
<feature type="transmembrane region" description="Helical" evidence="7">
    <location>
        <begin position="118"/>
        <end position="147"/>
    </location>
</feature>
<feature type="region of interest" description="Disordered" evidence="6">
    <location>
        <begin position="338"/>
        <end position="362"/>
    </location>
</feature>
<dbReference type="HOGENOM" id="CLU_004979_3_1_1"/>
<feature type="transmembrane region" description="Helical" evidence="7">
    <location>
        <begin position="692"/>
        <end position="711"/>
    </location>
</feature>
<sequence>MRNRPPRRRLGATPSVPALRCATILLLLTILPYATAVNAADVLQDAHNGQSRPLRETDDAAATSSHEAATVQVPMATAAETQPVMCGQGTSGADTLLDYEYLVQCTSPLKESLGLARVVLVVILVLLLYLLSSTADAFFCPVLQVIVEKYRIPPDIAGVTFLSFGNGSPDVFSNIAAFSLSSPNIGVTSILGGGLLVTTVIAACVGLVSQGQEQLIPHKFIRDVGFYFLAVAYFCFVCFGGTVHLLEALGFIVIYICYALTVFFDKQVAALVCARLGSEPQDALLDEYYDAEQVQYSESSPSSSNGSDMEHHLLMPMTYDVFQIPNYCTAVVDNYDSDSSSQGPPTLHRKASAPTPRSMRQEDEHLYRTVLQRAHEKQSLLERTDTYFKRPASVCVSSMKQSRKSRRRRTAWESVEASSHFGPTAHRWTRSYHHLSGIEEFPSVSETEEEAHEPLNEVDESEKQLAGDEHSQGQGKLPRDSSWQSVIVRGIRKCYSTFEFIIWNPFEFVTTFVRRLTIPLVDEETWDKNFAVACPPFIILVIGVSLFHYSLHNPVFIGAIVLGGGFLSALVEHSTSHEQPPEGARLAPFVCVAFAMSVIWIMNIADEVLGVLQTLGGLFGISNSVLGVSVLAWGNSIGDLVSNTSIARDGFPTMAFAGCFAGPMFNLLIGIGLALTIGVLSNGPVSMGKPTPLVYLGFGYLFISLAMNLAMAACDNFQYRKRLCYTILALYFSFAVLSIVVVVYYDEGPR</sequence>
<keyword evidence="3 7" id="KW-0812">Transmembrane</keyword>
<feature type="transmembrane region" description="Helical" evidence="7">
    <location>
        <begin position="220"/>
        <end position="242"/>
    </location>
</feature>
<dbReference type="OMA" id="IWIMNIA"/>
<dbReference type="Gene3D" id="1.20.1420.30">
    <property type="entry name" value="NCX, central ion-binding region"/>
    <property type="match status" value="2"/>
</dbReference>
<dbReference type="GO" id="GO:0008324">
    <property type="term" value="F:monoatomic cation transmembrane transporter activity"/>
    <property type="evidence" value="ECO:0007669"/>
    <property type="project" value="TreeGrafter"/>
</dbReference>
<dbReference type="Pfam" id="PF01699">
    <property type="entry name" value="Na_Ca_ex"/>
    <property type="match status" value="2"/>
</dbReference>
<accession>K3WKG1</accession>
<evidence type="ECO:0000313" key="10">
    <source>
        <dbReference type="EnsemblProtists" id="PYU1_T005453"/>
    </source>
</evidence>
<feature type="transmembrane region" description="Helical" evidence="7">
    <location>
        <begin position="586"/>
        <end position="605"/>
    </location>
</feature>
<dbReference type="Proteomes" id="UP000019132">
    <property type="component" value="Unassembled WGS sequence"/>
</dbReference>
<keyword evidence="4 7" id="KW-1133">Transmembrane helix</keyword>
<dbReference type="InterPro" id="IPR004837">
    <property type="entry name" value="NaCa_Exmemb"/>
</dbReference>
<dbReference type="InterPro" id="IPR044880">
    <property type="entry name" value="NCX_ion-bd_dom_sf"/>
</dbReference>
<evidence type="ECO:0000256" key="1">
    <source>
        <dbReference type="ARBA" id="ARBA00004141"/>
    </source>
</evidence>
<evidence type="ECO:0000313" key="11">
    <source>
        <dbReference type="Proteomes" id="UP000019132"/>
    </source>
</evidence>
<dbReference type="InParanoid" id="K3WKG1"/>
<evidence type="ECO:0000256" key="6">
    <source>
        <dbReference type="SAM" id="MobiDB-lite"/>
    </source>
</evidence>
<dbReference type="AlphaFoldDB" id="K3WKG1"/>
<feature type="region of interest" description="Disordered" evidence="6">
    <location>
        <begin position="442"/>
        <end position="479"/>
    </location>
</feature>
<name>K3WKG1_GLOUD</name>
<feature type="transmembrane region" description="Helical" evidence="7">
    <location>
        <begin position="185"/>
        <end position="208"/>
    </location>
</feature>
<evidence type="ECO:0000256" key="7">
    <source>
        <dbReference type="SAM" id="Phobius"/>
    </source>
</evidence>
<feature type="domain" description="Sodium/calcium exchanger membrane region" evidence="9">
    <location>
        <begin position="592"/>
        <end position="739"/>
    </location>
</feature>
<feature type="chain" id="PRO_5003872114" description="Sodium/calcium exchanger membrane region domain-containing protein" evidence="8">
    <location>
        <begin position="37"/>
        <end position="750"/>
    </location>
</feature>
<evidence type="ECO:0000256" key="2">
    <source>
        <dbReference type="ARBA" id="ARBA00022448"/>
    </source>
</evidence>
<keyword evidence="2" id="KW-0813">Transport</keyword>
<feature type="transmembrane region" description="Helical" evidence="7">
    <location>
        <begin position="530"/>
        <end position="549"/>
    </location>
</feature>
<evidence type="ECO:0000256" key="5">
    <source>
        <dbReference type="ARBA" id="ARBA00023136"/>
    </source>
</evidence>
<dbReference type="EMBL" id="GL376633">
    <property type="status" value="NOT_ANNOTATED_CDS"/>
    <property type="molecule type" value="Genomic_DNA"/>
</dbReference>
<feature type="domain" description="Sodium/calcium exchanger membrane region" evidence="9">
    <location>
        <begin position="122"/>
        <end position="263"/>
    </location>
</feature>
<dbReference type="VEuPathDB" id="FungiDB:PYU1_G005442"/>
<organism evidence="10 11">
    <name type="scientific">Globisporangium ultimum (strain ATCC 200006 / CBS 805.95 / DAOM BR144)</name>
    <name type="common">Pythium ultimum</name>
    <dbReference type="NCBI Taxonomy" id="431595"/>
    <lineage>
        <taxon>Eukaryota</taxon>
        <taxon>Sar</taxon>
        <taxon>Stramenopiles</taxon>
        <taxon>Oomycota</taxon>
        <taxon>Peronosporomycetes</taxon>
        <taxon>Pythiales</taxon>
        <taxon>Pythiaceae</taxon>
        <taxon>Globisporangium</taxon>
    </lineage>
</organism>
<dbReference type="GO" id="GO:0016020">
    <property type="term" value="C:membrane"/>
    <property type="evidence" value="ECO:0007669"/>
    <property type="project" value="UniProtKB-SubCell"/>
</dbReference>
<feature type="signal peptide" evidence="8">
    <location>
        <begin position="1"/>
        <end position="36"/>
    </location>
</feature>
<reference evidence="11" key="2">
    <citation type="submission" date="2010-04" db="EMBL/GenBank/DDBJ databases">
        <authorList>
            <person name="Buell R."/>
            <person name="Hamilton J."/>
            <person name="Hostetler J."/>
        </authorList>
    </citation>
    <scope>NUCLEOTIDE SEQUENCE [LARGE SCALE GENOMIC DNA]</scope>
    <source>
        <strain evidence="11">DAOM:BR144</strain>
    </source>
</reference>
<evidence type="ECO:0000259" key="9">
    <source>
        <dbReference type="Pfam" id="PF01699"/>
    </source>
</evidence>
<feature type="transmembrane region" description="Helical" evidence="7">
    <location>
        <begin position="654"/>
        <end position="680"/>
    </location>
</feature>
<evidence type="ECO:0000256" key="4">
    <source>
        <dbReference type="ARBA" id="ARBA00022989"/>
    </source>
</evidence>
<proteinExistence type="predicted"/>
<keyword evidence="11" id="KW-1185">Reference proteome</keyword>
<feature type="compositionally biased region" description="Basic and acidic residues" evidence="6">
    <location>
        <begin position="461"/>
        <end position="471"/>
    </location>
</feature>
<feature type="transmembrane region" description="Helical" evidence="7">
    <location>
        <begin position="723"/>
        <end position="745"/>
    </location>
</feature>
<protein>
    <recommendedName>
        <fullName evidence="9">Sodium/calcium exchanger membrane region domain-containing protein</fullName>
    </recommendedName>
</protein>
<dbReference type="InterPro" id="IPR051359">
    <property type="entry name" value="CaCA_antiporter"/>
</dbReference>
<keyword evidence="5 7" id="KW-0472">Membrane</keyword>
<keyword evidence="8" id="KW-0732">Signal</keyword>
<evidence type="ECO:0000256" key="8">
    <source>
        <dbReference type="SAM" id="SignalP"/>
    </source>
</evidence>
<dbReference type="eggNOG" id="KOG2399">
    <property type="taxonomic scope" value="Eukaryota"/>
</dbReference>
<comment type="subcellular location">
    <subcellularLocation>
        <location evidence="1">Membrane</location>
        <topology evidence="1">Multi-pass membrane protein</topology>
    </subcellularLocation>
</comment>
<dbReference type="PANTHER" id="PTHR12266:SF0">
    <property type="entry name" value="MITOCHONDRIAL SODIUM_CALCIUM EXCHANGER PROTEIN"/>
    <property type="match status" value="1"/>
</dbReference>
<feature type="compositionally biased region" description="Acidic residues" evidence="6">
    <location>
        <begin position="446"/>
        <end position="460"/>
    </location>
</feature>
<reference evidence="10" key="3">
    <citation type="submission" date="2015-02" db="UniProtKB">
        <authorList>
            <consortium name="EnsemblProtists"/>
        </authorList>
    </citation>
    <scope>IDENTIFICATION</scope>
    <source>
        <strain evidence="10">DAOM BR144</strain>
    </source>
</reference>
<feature type="transmembrane region" description="Helical" evidence="7">
    <location>
        <begin position="555"/>
        <end position="574"/>
    </location>
</feature>
<feature type="transmembrane region" description="Helical" evidence="7">
    <location>
        <begin position="248"/>
        <end position="265"/>
    </location>
</feature>
<dbReference type="STRING" id="431595.K3WKG1"/>
<feature type="transmembrane region" description="Helical" evidence="7">
    <location>
        <begin position="611"/>
        <end position="633"/>
    </location>
</feature>
<reference evidence="11" key="1">
    <citation type="journal article" date="2010" name="Genome Biol.">
        <title>Genome sequence of the necrotrophic plant pathogen Pythium ultimum reveals original pathogenicity mechanisms and effector repertoire.</title>
        <authorList>
            <person name="Levesque C.A."/>
            <person name="Brouwer H."/>
            <person name="Cano L."/>
            <person name="Hamilton J.P."/>
            <person name="Holt C."/>
            <person name="Huitema E."/>
            <person name="Raffaele S."/>
            <person name="Robideau G.P."/>
            <person name="Thines M."/>
            <person name="Win J."/>
            <person name="Zerillo M.M."/>
            <person name="Beakes G.W."/>
            <person name="Boore J.L."/>
            <person name="Busam D."/>
            <person name="Dumas B."/>
            <person name="Ferriera S."/>
            <person name="Fuerstenberg S.I."/>
            <person name="Gachon C.M."/>
            <person name="Gaulin E."/>
            <person name="Govers F."/>
            <person name="Grenville-Briggs L."/>
            <person name="Horner N."/>
            <person name="Hostetler J."/>
            <person name="Jiang R.H."/>
            <person name="Johnson J."/>
            <person name="Krajaejun T."/>
            <person name="Lin H."/>
            <person name="Meijer H.J."/>
            <person name="Moore B."/>
            <person name="Morris P."/>
            <person name="Phuntmart V."/>
            <person name="Puiu D."/>
            <person name="Shetty J."/>
            <person name="Stajich J.E."/>
            <person name="Tripathy S."/>
            <person name="Wawra S."/>
            <person name="van West P."/>
            <person name="Whitty B.R."/>
            <person name="Coutinho P.M."/>
            <person name="Henrissat B."/>
            <person name="Martin F."/>
            <person name="Thomas P.D."/>
            <person name="Tyler B.M."/>
            <person name="De Vries R.P."/>
            <person name="Kamoun S."/>
            <person name="Yandell M."/>
            <person name="Tisserat N."/>
            <person name="Buell C.R."/>
        </authorList>
    </citation>
    <scope>NUCLEOTIDE SEQUENCE</scope>
    <source>
        <strain evidence="11">DAOM:BR144</strain>
    </source>
</reference>